<feature type="domain" description="Ion transport" evidence="7">
    <location>
        <begin position="16"/>
        <end position="99"/>
    </location>
</feature>
<gene>
    <name evidence="8" type="ORF">PPROV_001082500</name>
</gene>
<dbReference type="GO" id="GO:0001518">
    <property type="term" value="C:voltage-gated sodium channel complex"/>
    <property type="evidence" value="ECO:0007669"/>
    <property type="project" value="TreeGrafter"/>
</dbReference>
<evidence type="ECO:0000313" key="8">
    <source>
        <dbReference type="EMBL" id="GHP12098.1"/>
    </source>
</evidence>
<feature type="coiled-coil region" evidence="5">
    <location>
        <begin position="139"/>
        <end position="166"/>
    </location>
</feature>
<dbReference type="Pfam" id="PF00520">
    <property type="entry name" value="Ion_trans"/>
    <property type="match status" value="1"/>
</dbReference>
<evidence type="ECO:0000256" key="2">
    <source>
        <dbReference type="ARBA" id="ARBA00022692"/>
    </source>
</evidence>
<keyword evidence="3 6" id="KW-1133">Transmembrane helix</keyword>
<evidence type="ECO:0000313" key="9">
    <source>
        <dbReference type="Proteomes" id="UP000660262"/>
    </source>
</evidence>
<evidence type="ECO:0000256" key="4">
    <source>
        <dbReference type="ARBA" id="ARBA00023136"/>
    </source>
</evidence>
<protein>
    <recommendedName>
        <fullName evidence="7">Ion transport domain-containing protein</fullName>
    </recommendedName>
</protein>
<reference evidence="8" key="1">
    <citation type="submission" date="2020-10" db="EMBL/GenBank/DDBJ databases">
        <title>Unveiling of a novel bifunctional photoreceptor, Dualchrome1, isolated from a cosmopolitan green alga.</title>
        <authorList>
            <person name="Suzuki S."/>
            <person name="Kawachi M."/>
        </authorList>
    </citation>
    <scope>NUCLEOTIDE SEQUENCE</scope>
    <source>
        <strain evidence="8">NIES 2893</strain>
    </source>
</reference>
<evidence type="ECO:0000256" key="5">
    <source>
        <dbReference type="SAM" id="Coils"/>
    </source>
</evidence>
<dbReference type="Proteomes" id="UP000660262">
    <property type="component" value="Unassembled WGS sequence"/>
</dbReference>
<feature type="transmembrane region" description="Helical" evidence="6">
    <location>
        <begin position="69"/>
        <end position="91"/>
    </location>
</feature>
<organism evidence="8 9">
    <name type="scientific">Pycnococcus provasolii</name>
    <dbReference type="NCBI Taxonomy" id="41880"/>
    <lineage>
        <taxon>Eukaryota</taxon>
        <taxon>Viridiplantae</taxon>
        <taxon>Chlorophyta</taxon>
        <taxon>Pseudoscourfieldiophyceae</taxon>
        <taxon>Pseudoscourfieldiales</taxon>
        <taxon>Pycnococcaceae</taxon>
        <taxon>Pycnococcus</taxon>
    </lineage>
</organism>
<comment type="subcellular location">
    <subcellularLocation>
        <location evidence="1">Membrane</location>
        <topology evidence="1">Multi-pass membrane protein</topology>
    </subcellularLocation>
</comment>
<dbReference type="PANTHER" id="PTHR10037:SF62">
    <property type="entry name" value="SODIUM CHANNEL PROTEIN 60E"/>
    <property type="match status" value="1"/>
</dbReference>
<evidence type="ECO:0000259" key="7">
    <source>
        <dbReference type="Pfam" id="PF00520"/>
    </source>
</evidence>
<evidence type="ECO:0000256" key="3">
    <source>
        <dbReference type="ARBA" id="ARBA00022989"/>
    </source>
</evidence>
<name>A0A830HYL0_9CHLO</name>
<comment type="caution">
    <text evidence="8">The sequence shown here is derived from an EMBL/GenBank/DDBJ whole genome shotgun (WGS) entry which is preliminary data.</text>
</comment>
<keyword evidence="9" id="KW-1185">Reference proteome</keyword>
<dbReference type="OrthoDB" id="416585at2759"/>
<keyword evidence="2 6" id="KW-0812">Transmembrane</keyword>
<dbReference type="AlphaFoldDB" id="A0A830HYL0"/>
<dbReference type="EMBL" id="BNJQ01000038">
    <property type="protein sequence ID" value="GHP12098.1"/>
    <property type="molecule type" value="Genomic_DNA"/>
</dbReference>
<evidence type="ECO:0000256" key="1">
    <source>
        <dbReference type="ARBA" id="ARBA00004141"/>
    </source>
</evidence>
<sequence length="209" mass="24493">MNLFGTGRLEEHEHPRLSDRFKFEGFGNSLIVLWRVFTGDEWSMMMRSAAKCKVGRPCPSPFDDILSMAYFSSFLILARYVLLNLIVAVLLEKFLNRAKEENLLEVDTFFAMVRKRFLLSKFEQKMKMAASGTMARESRASLEKRIAEKKRREVELLRKAEELRSRPRPLQGPFPKSIRSADPKWLREHTMKMREIAKADMEEGKENRN</sequence>
<keyword evidence="4 6" id="KW-0472">Membrane</keyword>
<dbReference type="PANTHER" id="PTHR10037">
    <property type="entry name" value="VOLTAGE-GATED CATION CHANNEL CALCIUM AND SODIUM"/>
    <property type="match status" value="1"/>
</dbReference>
<keyword evidence="5" id="KW-0175">Coiled coil</keyword>
<dbReference type="Gene3D" id="1.10.287.70">
    <property type="match status" value="1"/>
</dbReference>
<evidence type="ECO:0000256" key="6">
    <source>
        <dbReference type="SAM" id="Phobius"/>
    </source>
</evidence>
<dbReference type="GO" id="GO:0005248">
    <property type="term" value="F:voltage-gated sodium channel activity"/>
    <property type="evidence" value="ECO:0007669"/>
    <property type="project" value="TreeGrafter"/>
</dbReference>
<accession>A0A830HYL0</accession>
<dbReference type="InterPro" id="IPR005821">
    <property type="entry name" value="Ion_trans_dom"/>
</dbReference>
<proteinExistence type="predicted"/>
<dbReference type="InterPro" id="IPR043203">
    <property type="entry name" value="VGCC_Ca_Na"/>
</dbReference>